<keyword evidence="3" id="KW-1185">Reference proteome</keyword>
<feature type="compositionally biased region" description="Pro residues" evidence="1">
    <location>
        <begin position="87"/>
        <end position="101"/>
    </location>
</feature>
<dbReference type="OMA" id="IDQWIAM"/>
<evidence type="ECO:0000313" key="2">
    <source>
        <dbReference type="EMBL" id="CEL10421.1"/>
    </source>
</evidence>
<protein>
    <submittedName>
        <fullName evidence="2">Uncharacterized protein</fullName>
    </submittedName>
</protein>
<feature type="compositionally biased region" description="Pro residues" evidence="1">
    <location>
        <begin position="342"/>
        <end position="363"/>
    </location>
</feature>
<dbReference type="Proteomes" id="UP000054771">
    <property type="component" value="Unassembled WGS sequence"/>
</dbReference>
<feature type="region of interest" description="Disordered" evidence="1">
    <location>
        <begin position="84"/>
        <end position="203"/>
    </location>
</feature>
<name>A0A0U4ZLD9_ASPCI</name>
<feature type="region of interest" description="Disordered" evidence="1">
    <location>
        <begin position="301"/>
        <end position="363"/>
    </location>
</feature>
<proteinExistence type="predicted"/>
<reference evidence="3" key="1">
    <citation type="journal article" date="2016" name="Genome Announc.">
        <title>Draft genome sequences of fungus Aspergillus calidoustus.</title>
        <authorList>
            <person name="Horn F."/>
            <person name="Linde J."/>
            <person name="Mattern D.J."/>
            <person name="Walther G."/>
            <person name="Guthke R."/>
            <person name="Scherlach K."/>
            <person name="Martin K."/>
            <person name="Brakhage A.A."/>
            <person name="Petzke L."/>
            <person name="Valiante V."/>
        </authorList>
    </citation>
    <scope>NUCLEOTIDE SEQUENCE [LARGE SCALE GENOMIC DNA]</scope>
    <source>
        <strain evidence="3">SF006504</strain>
    </source>
</reference>
<sequence>MVQMQNWPLYFWSWLHRNKVNPARCSCRLPNARREIVESHSPVFVLKIATPADPLPLPLTMAPVRFIGPPDLSGRTPIYRLAKTVVPPAPPPHPPSQPQPSPSQVNNAAHPHPAPYQPPYHPHPHAPHAPAPPPQPQSHPHPSPYNSPYTPSKPPPQTTPQENKENAPAPTQTPQGTPAQGTGTGTPASSARGSPLTKRRGRKLQESEVLILVNCCLEYQSIFHDNPARFWYCVGVSLKRQIKRNFSWQSCRQIIEELVSERRERRRDVAAGKVKEQPITELVLATDKWISVCDAVGGAPGLATPGNTQSLKRPEQPDSPGAEANSANSAKRPKQNEQVATRPPPPPPPTQAATGPPIPYPPYPPYPMPPHHMPPAPIPTIPSGPTMAEFQTLKVDIQSLRMDVQSMRRDMIEVRNDINAKLDLILKTLQEGKETKEDKEDDKDKET</sequence>
<dbReference type="AlphaFoldDB" id="A0A0U4ZLD9"/>
<evidence type="ECO:0000256" key="1">
    <source>
        <dbReference type="SAM" id="MobiDB-lite"/>
    </source>
</evidence>
<organism evidence="2 3">
    <name type="scientific">Aspergillus calidoustus</name>
    <dbReference type="NCBI Taxonomy" id="454130"/>
    <lineage>
        <taxon>Eukaryota</taxon>
        <taxon>Fungi</taxon>
        <taxon>Dikarya</taxon>
        <taxon>Ascomycota</taxon>
        <taxon>Pezizomycotina</taxon>
        <taxon>Eurotiomycetes</taxon>
        <taxon>Eurotiomycetidae</taxon>
        <taxon>Eurotiales</taxon>
        <taxon>Aspergillaceae</taxon>
        <taxon>Aspergillus</taxon>
        <taxon>Aspergillus subgen. Nidulantes</taxon>
    </lineage>
</organism>
<dbReference type="EMBL" id="CDMC01000018">
    <property type="protein sequence ID" value="CEL10421.1"/>
    <property type="molecule type" value="Genomic_DNA"/>
</dbReference>
<accession>A0A0U4ZLD9</accession>
<feature type="compositionally biased region" description="Low complexity" evidence="1">
    <location>
        <begin position="102"/>
        <end position="111"/>
    </location>
</feature>
<dbReference type="OrthoDB" id="4503124at2759"/>
<feature type="compositionally biased region" description="Low complexity" evidence="1">
    <location>
        <begin position="167"/>
        <end position="194"/>
    </location>
</feature>
<feature type="compositionally biased region" description="Pro residues" evidence="1">
    <location>
        <begin position="112"/>
        <end position="158"/>
    </location>
</feature>
<gene>
    <name evidence="2" type="ORF">ASPCAL13540</name>
</gene>
<dbReference type="STRING" id="454130.A0A0U4ZLD9"/>
<evidence type="ECO:0000313" key="3">
    <source>
        <dbReference type="Proteomes" id="UP000054771"/>
    </source>
</evidence>